<evidence type="ECO:0000313" key="5">
    <source>
        <dbReference type="Proteomes" id="UP001597059"/>
    </source>
</evidence>
<evidence type="ECO:0000313" key="4">
    <source>
        <dbReference type="EMBL" id="MFD1383483.1"/>
    </source>
</evidence>
<dbReference type="InterPro" id="IPR044016">
    <property type="entry name" value="Big_13"/>
</dbReference>
<feature type="compositionally biased region" description="Acidic residues" evidence="2">
    <location>
        <begin position="278"/>
        <end position="414"/>
    </location>
</feature>
<feature type="coiled-coil region" evidence="1">
    <location>
        <begin position="113"/>
        <end position="181"/>
    </location>
</feature>
<proteinExistence type="predicted"/>
<evidence type="ECO:0000259" key="3">
    <source>
        <dbReference type="Pfam" id="PF19077"/>
    </source>
</evidence>
<dbReference type="Pfam" id="PF19077">
    <property type="entry name" value="Big_13"/>
    <property type="match status" value="1"/>
</dbReference>
<evidence type="ECO:0000256" key="2">
    <source>
        <dbReference type="SAM" id="MobiDB-lite"/>
    </source>
</evidence>
<evidence type="ECO:0000256" key="1">
    <source>
        <dbReference type="SAM" id="Coils"/>
    </source>
</evidence>
<feature type="compositionally biased region" description="Low complexity" evidence="2">
    <location>
        <begin position="204"/>
        <end position="220"/>
    </location>
</feature>
<sequence length="1010" mass="109046">MELLTIPDMQGVRIVGFDLYYKDEQGQLAVVSDALVKMVSGDLELSSTDGPLTITQIVEASSQNLAQQADGRLEYLYTENSAFDSEMVPPMNGADVSTYAQVLEQQAERAAILKQLHQQAVELAQLKEDLAQKDAELAARANALEQLDNDDEQLTLLNAQLQSAQERYAQMQEQLYTISDNSRWIKGDEGVFRFNVQQALAQAADQQDSSLYNSSSSANSDDSDDSDELSTPIAIALPRPEDATTDQESESVSSGAELLDSAEAASSSESEQAVTDTVGDESTIEDATADDLTSDELTSDELTSDELTSDEATSDELTSDEATSDELTSDESTSDESTSDELTSDESTSDELTSDELTSDELTSDESTSDESTSDESTSDESTSDESTSDEATSDELTSDEANSDESTSDEATSDEAKKGLVWSVTAKHNDKTVLKENESNIAEFREVDDTSSEESIIPSEEDFDDVSQQLAAIYEANSISGVDDPLTFEVGGLAAIGIDDFTITLDLPPLTQETNDSVVESDSEGVAEELDSSTETLPSMRVLLGNTLLYSDEELGEVDLMRSHIAEVFSKFMDTPLYQELAKDEFWDAGEHSIEIMWGLDGELDHRADFSLTLNAPLVEIVLDDPVVIQDDMYWAITITRDGEVFYQDDYESSEILTDEIQTSQHLYNLDEAILEFYSQYGLSAENDPHTMEFIGMDPSTGIKDLSLMLDAPSSLSFDDAQQDDSVEDVVWFAPIETDDSFTGIKGIANGELMGYFQYSPTAIAEAIGEVGFYVQNGNTYSSLSSRQLAIIDELDLTADGSYVYGMEWGDSGAQDGLLKLAFTIDSGMRYELRGDLSEASDTGLSSMDGITSEKVLTFDGTGEPGATINVVVDGQAVSATNTVGEDGCWSATLDGPLEEGTYEYTVSETDANGNISYLEPDQVTVDTTAPEGSGVTLPFDLDSLISGALENEDGALIEIDLNGDDYGSATVENGTWSISGDAFNTGDTVVVTVTDLAGNSKVEDEVTV</sequence>
<feature type="compositionally biased region" description="Low complexity" evidence="2">
    <location>
        <begin position="253"/>
        <end position="271"/>
    </location>
</feature>
<dbReference type="RefSeq" id="WP_377366801.1">
    <property type="nucleotide sequence ID" value="NZ_JBHTMN010000010.1"/>
</dbReference>
<gene>
    <name evidence="4" type="ORF">ACFQ45_08905</name>
</gene>
<reference evidence="5" key="1">
    <citation type="journal article" date="2019" name="Int. J. Syst. Evol. Microbiol.">
        <title>The Global Catalogue of Microorganisms (GCM) 10K type strain sequencing project: providing services to taxonomists for standard genome sequencing and annotation.</title>
        <authorList>
            <consortium name="The Broad Institute Genomics Platform"/>
            <consortium name="The Broad Institute Genome Sequencing Center for Infectious Disease"/>
            <person name="Wu L."/>
            <person name="Ma J."/>
        </authorList>
    </citation>
    <scope>NUCLEOTIDE SEQUENCE [LARGE SCALE GENOMIC DNA]</scope>
    <source>
        <strain evidence="5">JCM 30774</strain>
    </source>
</reference>
<protein>
    <submittedName>
        <fullName evidence="4">Ig-like domain-containing protein</fullName>
    </submittedName>
</protein>
<comment type="caution">
    <text evidence="4">The sequence shown here is derived from an EMBL/GenBank/DDBJ whole genome shotgun (WGS) entry which is preliminary data.</text>
</comment>
<dbReference type="Gene3D" id="2.60.40.10">
    <property type="entry name" value="Immunoglobulins"/>
    <property type="match status" value="2"/>
</dbReference>
<keyword evidence="5" id="KW-1185">Reference proteome</keyword>
<feature type="domain" description="Bacterial Ig-like" evidence="3">
    <location>
        <begin position="837"/>
        <end position="929"/>
    </location>
</feature>
<dbReference type="InterPro" id="IPR013783">
    <property type="entry name" value="Ig-like_fold"/>
</dbReference>
<dbReference type="Proteomes" id="UP001597059">
    <property type="component" value="Unassembled WGS sequence"/>
</dbReference>
<name>A0ABW4B024_9GAMM</name>
<accession>A0ABW4B024</accession>
<dbReference type="EMBL" id="JBHTMN010000010">
    <property type="protein sequence ID" value="MFD1383483.1"/>
    <property type="molecule type" value="Genomic_DNA"/>
</dbReference>
<feature type="region of interest" description="Disordered" evidence="2">
    <location>
        <begin position="204"/>
        <end position="421"/>
    </location>
</feature>
<dbReference type="NCBIfam" id="NF033510">
    <property type="entry name" value="Ca_tandemer"/>
    <property type="match status" value="2"/>
</dbReference>
<organism evidence="4 5">
    <name type="scientific">Rhodanobacter aciditrophus</name>
    <dbReference type="NCBI Taxonomy" id="1623218"/>
    <lineage>
        <taxon>Bacteria</taxon>
        <taxon>Pseudomonadati</taxon>
        <taxon>Pseudomonadota</taxon>
        <taxon>Gammaproteobacteria</taxon>
        <taxon>Lysobacterales</taxon>
        <taxon>Rhodanobacteraceae</taxon>
        <taxon>Rhodanobacter</taxon>
    </lineage>
</organism>
<keyword evidence="1" id="KW-0175">Coiled coil</keyword>